<evidence type="ECO:0000313" key="1">
    <source>
        <dbReference type="EMBL" id="ACY89696.1"/>
    </source>
</evidence>
<accession>A0A0F6B5A2</accession>
<protein>
    <submittedName>
        <fullName evidence="1">Uncharacterized protein</fullName>
    </submittedName>
</protein>
<gene>
    <name evidence="1" type="ordered locus">STM14_3272</name>
</gene>
<dbReference type="Proteomes" id="UP000002695">
    <property type="component" value="Chromosome"/>
</dbReference>
<name>A0A0F6B5A2_SALT1</name>
<evidence type="ECO:0000313" key="2">
    <source>
        <dbReference type="Proteomes" id="UP000002695"/>
    </source>
</evidence>
<sequence length="52" mass="6364">MRNRRLISLISYQKLYTTSELFYSQPQKSGKMSDARYFLIIFSPHTYFYFLI</sequence>
<dbReference type="KEGG" id="seo:STM14_3272"/>
<dbReference type="EMBL" id="CP001363">
    <property type="protein sequence ID" value="ACY89696.1"/>
    <property type="molecule type" value="Genomic_DNA"/>
</dbReference>
<dbReference type="AlphaFoldDB" id="A0A0F6B5A2"/>
<organism evidence="1 2">
    <name type="scientific">Salmonella typhimurium (strain 14028s / SGSC 2262)</name>
    <dbReference type="NCBI Taxonomy" id="588858"/>
    <lineage>
        <taxon>Bacteria</taxon>
        <taxon>Pseudomonadati</taxon>
        <taxon>Pseudomonadota</taxon>
        <taxon>Gammaproteobacteria</taxon>
        <taxon>Enterobacterales</taxon>
        <taxon>Enterobacteriaceae</taxon>
        <taxon>Salmonella</taxon>
    </lineage>
</organism>
<proteinExistence type="predicted"/>
<dbReference type="HOGENOM" id="CLU_3084522_0_0_6"/>
<reference evidence="1 2" key="1">
    <citation type="journal article" date="2010" name="J. Bacteriol.">
        <title>Short-term signatures of evolutionary change in the Salmonella enterica serovar typhimurium 14028 genome.</title>
        <authorList>
            <person name="Jarvik T."/>
            <person name="Smillie C."/>
            <person name="Groisman E.A."/>
            <person name="Ochman H."/>
        </authorList>
    </citation>
    <scope>NUCLEOTIDE SEQUENCE [LARGE SCALE GENOMIC DNA]</scope>
    <source>
        <strain evidence="2">14028s / SGSC 2262</strain>
    </source>
</reference>
<keyword evidence="2" id="KW-1185">Reference proteome</keyword>